<name>A0A918JF92_9BURK</name>
<dbReference type="RefSeq" id="WP_189383824.1">
    <property type="nucleotide sequence ID" value="NZ_BAABFY010000057.1"/>
</dbReference>
<feature type="transmembrane region" description="Helical" evidence="1">
    <location>
        <begin position="69"/>
        <end position="91"/>
    </location>
</feature>
<keyword evidence="3" id="KW-1185">Reference proteome</keyword>
<keyword evidence="1" id="KW-0472">Membrane</keyword>
<dbReference type="AlphaFoldDB" id="A0A918JF92"/>
<dbReference type="NCBIfam" id="TIGR01300">
    <property type="entry name" value="CPA3_mnhG_phaG"/>
    <property type="match status" value="1"/>
</dbReference>
<protein>
    <submittedName>
        <fullName evidence="2">Cation:proton antiporter</fullName>
    </submittedName>
</protein>
<keyword evidence="1" id="KW-0812">Transmembrane</keyword>
<comment type="caution">
    <text evidence="2">The sequence shown here is derived from an EMBL/GenBank/DDBJ whole genome shotgun (WGS) entry which is preliminary data.</text>
</comment>
<organism evidence="2 3">
    <name type="scientific">Advenella faeciporci</name>
    <dbReference type="NCBI Taxonomy" id="797535"/>
    <lineage>
        <taxon>Bacteria</taxon>
        <taxon>Pseudomonadati</taxon>
        <taxon>Pseudomonadota</taxon>
        <taxon>Betaproteobacteria</taxon>
        <taxon>Burkholderiales</taxon>
        <taxon>Alcaligenaceae</taxon>
    </lineage>
</organism>
<evidence type="ECO:0000313" key="2">
    <source>
        <dbReference type="EMBL" id="GGW77823.1"/>
    </source>
</evidence>
<dbReference type="Pfam" id="PF03334">
    <property type="entry name" value="PhaG_MnhG_YufB"/>
    <property type="match status" value="1"/>
</dbReference>
<accession>A0A918JF92</accession>
<proteinExistence type="predicted"/>
<evidence type="ECO:0000313" key="3">
    <source>
        <dbReference type="Proteomes" id="UP000608345"/>
    </source>
</evidence>
<dbReference type="InterPro" id="IPR005133">
    <property type="entry name" value="PhaG_MnhG_YufB"/>
</dbReference>
<dbReference type="GO" id="GO:0015385">
    <property type="term" value="F:sodium:proton antiporter activity"/>
    <property type="evidence" value="ECO:0007669"/>
    <property type="project" value="TreeGrafter"/>
</dbReference>
<dbReference type="EMBL" id="BMYS01000002">
    <property type="protein sequence ID" value="GGW77823.1"/>
    <property type="molecule type" value="Genomic_DNA"/>
</dbReference>
<dbReference type="PANTHER" id="PTHR34703:SF1">
    <property type="entry name" value="ANTIPORTER SUBUNIT MNHG2-RELATED"/>
    <property type="match status" value="1"/>
</dbReference>
<reference evidence="2" key="1">
    <citation type="journal article" date="2014" name="Int. J. Syst. Evol. Microbiol.">
        <title>Complete genome sequence of Corynebacterium casei LMG S-19264T (=DSM 44701T), isolated from a smear-ripened cheese.</title>
        <authorList>
            <consortium name="US DOE Joint Genome Institute (JGI-PGF)"/>
            <person name="Walter F."/>
            <person name="Albersmeier A."/>
            <person name="Kalinowski J."/>
            <person name="Ruckert C."/>
        </authorList>
    </citation>
    <scope>NUCLEOTIDE SEQUENCE</scope>
    <source>
        <strain evidence="2">KCTC 23732</strain>
    </source>
</reference>
<evidence type="ECO:0000256" key="1">
    <source>
        <dbReference type="SAM" id="Phobius"/>
    </source>
</evidence>
<feature type="transmembrane region" description="Helical" evidence="1">
    <location>
        <begin position="45"/>
        <end position="63"/>
    </location>
</feature>
<dbReference type="Proteomes" id="UP000608345">
    <property type="component" value="Unassembled WGS sequence"/>
</dbReference>
<feature type="transmembrane region" description="Helical" evidence="1">
    <location>
        <begin position="6"/>
        <end position="33"/>
    </location>
</feature>
<keyword evidence="1" id="KW-1133">Transmembrane helix</keyword>
<dbReference type="PANTHER" id="PTHR34703">
    <property type="entry name" value="ANTIPORTER SUBUNIT MNHG2-RELATED"/>
    <property type="match status" value="1"/>
</dbReference>
<gene>
    <name evidence="2" type="primary">phaG</name>
    <name evidence="2" type="ORF">GCM10011450_04580</name>
</gene>
<reference evidence="2" key="2">
    <citation type="submission" date="2020-09" db="EMBL/GenBank/DDBJ databases">
        <authorList>
            <person name="Sun Q."/>
            <person name="Kim S."/>
        </authorList>
    </citation>
    <scope>NUCLEOTIDE SEQUENCE</scope>
    <source>
        <strain evidence="2">KCTC 23732</strain>
    </source>
</reference>
<sequence>MSDIPAWIAIPAAIFLVAGGLITLIGSIGLLRFEDFKSRIHAPTLGNTFGAMFTLLASILVSFHLADRVFFHEILIVVFLFLTSPVTAMLLMRSYILRLERIGK</sequence>